<evidence type="ECO:0000313" key="8">
    <source>
        <dbReference type="Proteomes" id="UP000694403"/>
    </source>
</evidence>
<accession>A0A8C3T4Z6</accession>
<dbReference type="GO" id="GO:0005886">
    <property type="term" value="C:plasma membrane"/>
    <property type="evidence" value="ECO:0007669"/>
    <property type="project" value="TreeGrafter"/>
</dbReference>
<proteinExistence type="inferred from homology"/>
<dbReference type="InterPro" id="IPR019819">
    <property type="entry name" value="Carboxylesterase_B_CS"/>
</dbReference>
<reference evidence="7" key="2">
    <citation type="submission" date="2025-09" db="UniProtKB">
        <authorList>
            <consortium name="Ensembl"/>
        </authorList>
    </citation>
    <scope>IDENTIFICATION</scope>
</reference>
<evidence type="ECO:0000256" key="3">
    <source>
        <dbReference type="ARBA" id="ARBA00022801"/>
    </source>
</evidence>
<keyword evidence="3" id="KW-0378">Hydrolase</keyword>
<dbReference type="InterPro" id="IPR029058">
    <property type="entry name" value="AB_hydrolase_fold"/>
</dbReference>
<dbReference type="Proteomes" id="UP000694403">
    <property type="component" value="Unplaced"/>
</dbReference>
<dbReference type="GO" id="GO:0006581">
    <property type="term" value="P:acetylcholine catabolic process"/>
    <property type="evidence" value="ECO:0007669"/>
    <property type="project" value="TreeGrafter"/>
</dbReference>
<evidence type="ECO:0000256" key="1">
    <source>
        <dbReference type="ARBA" id="ARBA00005964"/>
    </source>
</evidence>
<dbReference type="AlphaFoldDB" id="A0A8C3T4Z6"/>
<reference evidence="7" key="1">
    <citation type="submission" date="2025-08" db="UniProtKB">
        <authorList>
            <consortium name="Ensembl"/>
        </authorList>
    </citation>
    <scope>IDENTIFICATION</scope>
</reference>
<dbReference type="PANTHER" id="PTHR43918:SF4">
    <property type="entry name" value="CARBOXYLIC ESTER HYDROLASE"/>
    <property type="match status" value="1"/>
</dbReference>
<evidence type="ECO:0000256" key="2">
    <source>
        <dbReference type="ARBA" id="ARBA00022487"/>
    </source>
</evidence>
<evidence type="ECO:0000313" key="7">
    <source>
        <dbReference type="Ensembl" id="ENSCSRP00000024230.1"/>
    </source>
</evidence>
<protein>
    <recommendedName>
        <fullName evidence="6">Carboxylesterase type B domain-containing protein</fullName>
    </recommendedName>
</protein>
<evidence type="ECO:0000256" key="5">
    <source>
        <dbReference type="SAM" id="SignalP"/>
    </source>
</evidence>
<dbReference type="FunFam" id="3.40.50.1820:FF:000029">
    <property type="entry name" value="Acetylcholinesterase"/>
    <property type="match status" value="1"/>
</dbReference>
<dbReference type="PRINTS" id="PR00878">
    <property type="entry name" value="CHOLNESTRASE"/>
</dbReference>
<dbReference type="Pfam" id="PF00135">
    <property type="entry name" value="COesterase"/>
    <property type="match status" value="1"/>
</dbReference>
<keyword evidence="5" id="KW-0732">Signal</keyword>
<dbReference type="GO" id="GO:0019695">
    <property type="term" value="P:choline metabolic process"/>
    <property type="evidence" value="ECO:0007669"/>
    <property type="project" value="TreeGrafter"/>
</dbReference>
<dbReference type="InterPro" id="IPR000997">
    <property type="entry name" value="Cholinesterase"/>
</dbReference>
<evidence type="ECO:0000256" key="4">
    <source>
        <dbReference type="ARBA" id="ARBA00023157"/>
    </source>
</evidence>
<feature type="signal peptide" evidence="5">
    <location>
        <begin position="1"/>
        <end position="23"/>
    </location>
</feature>
<comment type="similarity">
    <text evidence="1">Belongs to the type-B carboxylesterase/lipase family.</text>
</comment>
<keyword evidence="2" id="KW-0719">Serine esterase</keyword>
<dbReference type="SUPFAM" id="SSF53474">
    <property type="entry name" value="alpha/beta-Hydrolases"/>
    <property type="match status" value="1"/>
</dbReference>
<sequence>MVGLLPALSCLLLLLSLPGPSSGSDDDGTVVLTTSGPIRGKRLQVGSSTVTAFLGIPYAEPPVGALRFQKPLPHQPWSHVLETTSFGNACHQPPLTGYPEVETFTPKMPQSEDCLFLNVWMPHPRPSPPAAIIIWIHGGGFFSGAASLGIYDGRFLAATGNTIVASMNYRLGALGFLSLPPAAPGNAGLWDQRLALCWLRDNAAAFGVDPAHFSLFGQDAGAASVGFHLLSPGSQGLFDSAALQSGGPNAPWAWISLEEAKERGRRLGQLMGCSNGNNTALVGCLQGKEPGEFPKHEFSVLNRKKQLGLPFVPTPDGDFLPDTPPRLLQAKQSQPIPVAVGFTSNEGSYILYFAAPSFSLENASSIGWEELLQMVRLVVPGVPEEAVQTIARWYIQEGEEQGEARYRWAMEKIAGDYVVVCPVLEMARQEAEAGNPVYTYHFAHRSSGLSAPEWTGAPHGSELPYEFGTLASVVGSNHTEAEVELSRRVLQYAVAYRGVEHPPAPLEVGGYVGEAPDLEMNLLQGGKKSEPPGYRLGIIPFFPHQHVAGPTNRPTLKVFS</sequence>
<dbReference type="GO" id="GO:0005615">
    <property type="term" value="C:extracellular space"/>
    <property type="evidence" value="ECO:0007669"/>
    <property type="project" value="TreeGrafter"/>
</dbReference>
<keyword evidence="4" id="KW-1015">Disulfide bond</keyword>
<feature type="chain" id="PRO_5034928339" description="Carboxylesterase type B domain-containing protein" evidence="5">
    <location>
        <begin position="24"/>
        <end position="560"/>
    </location>
</feature>
<keyword evidence="8" id="KW-1185">Reference proteome</keyword>
<dbReference type="Ensembl" id="ENSCSRT00000025272.1">
    <property type="protein sequence ID" value="ENSCSRP00000024230.1"/>
    <property type="gene ID" value="ENSCSRG00000018185.1"/>
</dbReference>
<dbReference type="Gene3D" id="3.40.50.1820">
    <property type="entry name" value="alpha/beta hydrolase"/>
    <property type="match status" value="1"/>
</dbReference>
<dbReference type="GO" id="GO:0003990">
    <property type="term" value="F:acetylcholinesterase activity"/>
    <property type="evidence" value="ECO:0007669"/>
    <property type="project" value="TreeGrafter"/>
</dbReference>
<organism evidence="7 8">
    <name type="scientific">Chelydra serpentina</name>
    <name type="common">Snapping turtle</name>
    <name type="synonym">Testudo serpentina</name>
    <dbReference type="NCBI Taxonomy" id="8475"/>
    <lineage>
        <taxon>Eukaryota</taxon>
        <taxon>Metazoa</taxon>
        <taxon>Chordata</taxon>
        <taxon>Craniata</taxon>
        <taxon>Vertebrata</taxon>
        <taxon>Euteleostomi</taxon>
        <taxon>Archelosauria</taxon>
        <taxon>Testudinata</taxon>
        <taxon>Testudines</taxon>
        <taxon>Cryptodira</taxon>
        <taxon>Durocryptodira</taxon>
        <taxon>Americhelydia</taxon>
        <taxon>Chelydroidea</taxon>
        <taxon>Chelydridae</taxon>
        <taxon>Chelydra</taxon>
    </lineage>
</organism>
<evidence type="ECO:0000259" key="6">
    <source>
        <dbReference type="Pfam" id="PF00135"/>
    </source>
</evidence>
<feature type="domain" description="Carboxylesterase type B" evidence="6">
    <location>
        <begin position="29"/>
        <end position="494"/>
    </location>
</feature>
<dbReference type="PANTHER" id="PTHR43918">
    <property type="entry name" value="ACETYLCHOLINESTERASE"/>
    <property type="match status" value="1"/>
</dbReference>
<dbReference type="InterPro" id="IPR050654">
    <property type="entry name" value="AChE-related_enzymes"/>
</dbReference>
<dbReference type="PROSITE" id="PS00941">
    <property type="entry name" value="CARBOXYLESTERASE_B_2"/>
    <property type="match status" value="1"/>
</dbReference>
<name>A0A8C3T4Z6_CHESE</name>
<dbReference type="InterPro" id="IPR002018">
    <property type="entry name" value="CarbesteraseB"/>
</dbReference>